<name>A0ABW1P1M5_9PSEU</name>
<keyword evidence="2" id="KW-1133">Transmembrane helix</keyword>
<gene>
    <name evidence="3" type="ORF">ACFP3R_09175</name>
</gene>
<feature type="region of interest" description="Disordered" evidence="1">
    <location>
        <begin position="35"/>
        <end position="63"/>
    </location>
</feature>
<reference evidence="4" key="1">
    <citation type="journal article" date="2019" name="Int. J. Syst. Evol. Microbiol.">
        <title>The Global Catalogue of Microorganisms (GCM) 10K type strain sequencing project: providing services to taxonomists for standard genome sequencing and annotation.</title>
        <authorList>
            <consortium name="The Broad Institute Genomics Platform"/>
            <consortium name="The Broad Institute Genome Sequencing Center for Infectious Disease"/>
            <person name="Wu L."/>
            <person name="Ma J."/>
        </authorList>
    </citation>
    <scope>NUCLEOTIDE SEQUENCE [LARGE SCALE GENOMIC DNA]</scope>
    <source>
        <strain evidence="4">CGMCC 4.7246</strain>
    </source>
</reference>
<comment type="caution">
    <text evidence="3">The sequence shown here is derived from an EMBL/GenBank/DDBJ whole genome shotgun (WGS) entry which is preliminary data.</text>
</comment>
<feature type="transmembrane region" description="Helical" evidence="2">
    <location>
        <begin position="6"/>
        <end position="26"/>
    </location>
</feature>
<organism evidence="3 4">
    <name type="scientific">Saccharothrix lopnurensis</name>
    <dbReference type="NCBI Taxonomy" id="1670621"/>
    <lineage>
        <taxon>Bacteria</taxon>
        <taxon>Bacillati</taxon>
        <taxon>Actinomycetota</taxon>
        <taxon>Actinomycetes</taxon>
        <taxon>Pseudonocardiales</taxon>
        <taxon>Pseudonocardiaceae</taxon>
        <taxon>Saccharothrix</taxon>
    </lineage>
</organism>
<dbReference type="EMBL" id="JBHSQO010000006">
    <property type="protein sequence ID" value="MFC6089438.1"/>
    <property type="molecule type" value="Genomic_DNA"/>
</dbReference>
<keyword evidence="4" id="KW-1185">Reference proteome</keyword>
<evidence type="ECO:0000313" key="4">
    <source>
        <dbReference type="Proteomes" id="UP001596220"/>
    </source>
</evidence>
<dbReference type="Proteomes" id="UP001596220">
    <property type="component" value="Unassembled WGS sequence"/>
</dbReference>
<keyword evidence="2" id="KW-0812">Transmembrane</keyword>
<evidence type="ECO:0000256" key="1">
    <source>
        <dbReference type="SAM" id="MobiDB-lite"/>
    </source>
</evidence>
<keyword evidence="2" id="KW-0472">Membrane</keyword>
<accession>A0ABW1P1M5</accession>
<proteinExistence type="predicted"/>
<sequence>MNALVTIAVGVVVVLAVGAVALLAWLNLTVECRRDEFGRPGRSGSTRARDVSDLAGPGVPDGR</sequence>
<evidence type="ECO:0000313" key="3">
    <source>
        <dbReference type="EMBL" id="MFC6089438.1"/>
    </source>
</evidence>
<dbReference type="RefSeq" id="WP_380634610.1">
    <property type="nucleotide sequence ID" value="NZ_JBHSQO010000006.1"/>
</dbReference>
<protein>
    <submittedName>
        <fullName evidence="3">Uncharacterized protein</fullName>
    </submittedName>
</protein>
<evidence type="ECO:0000256" key="2">
    <source>
        <dbReference type="SAM" id="Phobius"/>
    </source>
</evidence>